<name>Q6EUD6_ORYSJ</name>
<gene>
    <name evidence="2" type="primary">OJ1134_F06.4</name>
</gene>
<accession>Q6EUD6</accession>
<dbReference type="AlphaFoldDB" id="Q6EUD6"/>
<evidence type="ECO:0000313" key="2">
    <source>
        <dbReference type="EMBL" id="BAD27733.1"/>
    </source>
</evidence>
<feature type="compositionally biased region" description="Low complexity" evidence="1">
    <location>
        <begin position="67"/>
        <end position="80"/>
    </location>
</feature>
<reference evidence="3" key="2">
    <citation type="journal article" date="2008" name="Nucleic Acids Res.">
        <title>The rice annotation project database (RAP-DB): 2008 update.</title>
        <authorList>
            <consortium name="The rice annotation project (RAP)"/>
        </authorList>
    </citation>
    <scope>GENOME REANNOTATION</scope>
    <source>
        <strain evidence="3">cv. Nipponbare</strain>
    </source>
</reference>
<feature type="region of interest" description="Disordered" evidence="1">
    <location>
        <begin position="1"/>
        <end position="98"/>
    </location>
</feature>
<reference evidence="3" key="1">
    <citation type="journal article" date="2005" name="Nature">
        <title>The map-based sequence of the rice genome.</title>
        <authorList>
            <consortium name="International rice genome sequencing project (IRGSP)"/>
            <person name="Matsumoto T."/>
            <person name="Wu J."/>
            <person name="Kanamori H."/>
            <person name="Katayose Y."/>
            <person name="Fujisawa M."/>
            <person name="Namiki N."/>
            <person name="Mizuno H."/>
            <person name="Yamamoto K."/>
            <person name="Antonio B.A."/>
            <person name="Baba T."/>
            <person name="Sakata K."/>
            <person name="Nagamura Y."/>
            <person name="Aoki H."/>
            <person name="Arikawa K."/>
            <person name="Arita K."/>
            <person name="Bito T."/>
            <person name="Chiden Y."/>
            <person name="Fujitsuka N."/>
            <person name="Fukunaka R."/>
            <person name="Hamada M."/>
            <person name="Harada C."/>
            <person name="Hayashi A."/>
            <person name="Hijishita S."/>
            <person name="Honda M."/>
            <person name="Hosokawa S."/>
            <person name="Ichikawa Y."/>
            <person name="Idonuma A."/>
            <person name="Iijima M."/>
            <person name="Ikeda M."/>
            <person name="Ikeno M."/>
            <person name="Ito K."/>
            <person name="Ito S."/>
            <person name="Ito T."/>
            <person name="Ito Y."/>
            <person name="Ito Y."/>
            <person name="Iwabuchi A."/>
            <person name="Kamiya K."/>
            <person name="Karasawa W."/>
            <person name="Kurita K."/>
            <person name="Katagiri S."/>
            <person name="Kikuta A."/>
            <person name="Kobayashi H."/>
            <person name="Kobayashi N."/>
            <person name="Machita K."/>
            <person name="Maehara T."/>
            <person name="Masukawa M."/>
            <person name="Mizubayashi T."/>
            <person name="Mukai Y."/>
            <person name="Nagasaki H."/>
            <person name="Nagata Y."/>
            <person name="Naito S."/>
            <person name="Nakashima M."/>
            <person name="Nakama Y."/>
            <person name="Nakamichi Y."/>
            <person name="Nakamura M."/>
            <person name="Meguro A."/>
            <person name="Negishi M."/>
            <person name="Ohta I."/>
            <person name="Ohta T."/>
            <person name="Okamoto M."/>
            <person name="Ono N."/>
            <person name="Saji S."/>
            <person name="Sakaguchi M."/>
            <person name="Sakai K."/>
            <person name="Shibata M."/>
            <person name="Shimokawa T."/>
            <person name="Song J."/>
            <person name="Takazaki Y."/>
            <person name="Terasawa K."/>
            <person name="Tsugane M."/>
            <person name="Tsuji K."/>
            <person name="Ueda S."/>
            <person name="Waki K."/>
            <person name="Yamagata H."/>
            <person name="Yamamoto M."/>
            <person name="Yamamoto S."/>
            <person name="Yamane H."/>
            <person name="Yoshiki S."/>
            <person name="Yoshihara R."/>
            <person name="Yukawa K."/>
            <person name="Zhong H."/>
            <person name="Yano M."/>
            <person name="Yuan Q."/>
            <person name="Ouyang S."/>
            <person name="Liu J."/>
            <person name="Jones K.M."/>
            <person name="Gansberger K."/>
            <person name="Moffat K."/>
            <person name="Hill J."/>
            <person name="Bera J."/>
            <person name="Fadrosh D."/>
            <person name="Jin S."/>
            <person name="Johri S."/>
            <person name="Kim M."/>
            <person name="Overton L."/>
            <person name="Reardon M."/>
            <person name="Tsitrin T."/>
            <person name="Vuong H."/>
            <person name="Weaver B."/>
            <person name="Ciecko A."/>
            <person name="Tallon L."/>
            <person name="Jackson J."/>
            <person name="Pai G."/>
            <person name="Aken S.V."/>
            <person name="Utterback T."/>
            <person name="Reidmuller S."/>
            <person name="Feldblyum T."/>
            <person name="Hsiao J."/>
            <person name="Zismann V."/>
            <person name="Iobst S."/>
            <person name="de Vazeille A.R."/>
            <person name="Buell C.R."/>
            <person name="Ying K."/>
            <person name="Li Y."/>
            <person name="Lu T."/>
            <person name="Huang Y."/>
            <person name="Zhao Q."/>
            <person name="Feng Q."/>
            <person name="Zhang L."/>
            <person name="Zhu J."/>
            <person name="Weng Q."/>
            <person name="Mu J."/>
            <person name="Lu Y."/>
            <person name="Fan D."/>
            <person name="Liu Y."/>
            <person name="Guan J."/>
            <person name="Zhang Y."/>
            <person name="Yu S."/>
            <person name="Liu X."/>
            <person name="Zhang Y."/>
            <person name="Hong G."/>
            <person name="Han B."/>
            <person name="Choisne N."/>
            <person name="Demange N."/>
            <person name="Orjeda G."/>
            <person name="Samain S."/>
            <person name="Cattolico L."/>
            <person name="Pelletier E."/>
            <person name="Couloux A."/>
            <person name="Segurens B."/>
            <person name="Wincker P."/>
            <person name="D'Hont A."/>
            <person name="Scarpelli C."/>
            <person name="Weissenbach J."/>
            <person name="Salanoubat M."/>
            <person name="Quetier F."/>
            <person name="Yu Y."/>
            <person name="Kim H.R."/>
            <person name="Rambo T."/>
            <person name="Currie J."/>
            <person name="Collura K."/>
            <person name="Luo M."/>
            <person name="Yang T."/>
            <person name="Ammiraju J.S.S."/>
            <person name="Engler F."/>
            <person name="Soderlund C."/>
            <person name="Wing R.A."/>
            <person name="Palmer L.E."/>
            <person name="de la Bastide M."/>
            <person name="Spiegel L."/>
            <person name="Nascimento L."/>
            <person name="Zutavern T."/>
            <person name="O'Shaughnessy A."/>
            <person name="Dike S."/>
            <person name="Dedhia N."/>
            <person name="Preston R."/>
            <person name="Balija V."/>
            <person name="McCombie W.R."/>
            <person name="Chow T."/>
            <person name="Chen H."/>
            <person name="Chung M."/>
            <person name="Chen C."/>
            <person name="Shaw J."/>
            <person name="Wu H."/>
            <person name="Hsiao K."/>
            <person name="Chao Y."/>
            <person name="Chu M."/>
            <person name="Cheng C."/>
            <person name="Hour A."/>
            <person name="Lee P."/>
            <person name="Lin S."/>
            <person name="Lin Y."/>
            <person name="Liou J."/>
            <person name="Liu S."/>
            <person name="Hsing Y."/>
            <person name="Raghuvanshi S."/>
            <person name="Mohanty A."/>
            <person name="Bharti A.K."/>
            <person name="Gaur A."/>
            <person name="Gupta V."/>
            <person name="Kumar D."/>
            <person name="Ravi V."/>
            <person name="Vij S."/>
            <person name="Kapur A."/>
            <person name="Khurana P."/>
            <person name="Khurana P."/>
            <person name="Khurana J.P."/>
            <person name="Tyagi A.K."/>
            <person name="Gaikwad K."/>
            <person name="Singh A."/>
            <person name="Dalal V."/>
            <person name="Srivastava S."/>
            <person name="Dixit A."/>
            <person name="Pal A.K."/>
            <person name="Ghazi I.A."/>
            <person name="Yadav M."/>
            <person name="Pandit A."/>
            <person name="Bhargava A."/>
            <person name="Sureshbabu K."/>
            <person name="Batra K."/>
            <person name="Sharma T.R."/>
            <person name="Mohapatra T."/>
            <person name="Singh N.K."/>
            <person name="Messing J."/>
            <person name="Nelson A.B."/>
            <person name="Fuks G."/>
            <person name="Kavchok S."/>
            <person name="Keizer G."/>
            <person name="Linton E."/>
            <person name="Llaca V."/>
            <person name="Song R."/>
            <person name="Tanyolac B."/>
            <person name="Young S."/>
            <person name="Ho-Il K."/>
            <person name="Hahn J.H."/>
            <person name="Sangsakoo G."/>
            <person name="Vanavichit A."/>
            <person name="de Mattos Luiz.A.T."/>
            <person name="Zimmer P.D."/>
            <person name="Malone G."/>
            <person name="Dellagostin O."/>
            <person name="de Oliveira A.C."/>
            <person name="Bevan M."/>
            <person name="Bancroft I."/>
            <person name="Minx P."/>
            <person name="Cordum H."/>
            <person name="Wilson R."/>
            <person name="Cheng Z."/>
            <person name="Jin W."/>
            <person name="Jiang J."/>
            <person name="Leong S.A."/>
            <person name="Iwama H."/>
            <person name="Gojobori T."/>
            <person name="Itoh T."/>
            <person name="Niimura Y."/>
            <person name="Fujii Y."/>
            <person name="Habara T."/>
            <person name="Sakai H."/>
            <person name="Sato Y."/>
            <person name="Wilson G."/>
            <person name="Kumar K."/>
            <person name="McCouch S."/>
            <person name="Juretic N."/>
            <person name="Hoen D."/>
            <person name="Wright S."/>
            <person name="Bruskiewich R."/>
            <person name="Bureau T."/>
            <person name="Miyao A."/>
            <person name="Hirochika H."/>
            <person name="Nishikawa T."/>
            <person name="Kadowaki K."/>
            <person name="Sugiura M."/>
            <person name="Burr B."/>
            <person name="Sasaki T."/>
        </authorList>
    </citation>
    <scope>NUCLEOTIDE SEQUENCE [LARGE SCALE GENOMIC DNA]</scope>
    <source>
        <strain evidence="3">cv. Nipponbare</strain>
    </source>
</reference>
<feature type="compositionally biased region" description="Low complexity" evidence="1">
    <location>
        <begin position="31"/>
        <end position="41"/>
    </location>
</feature>
<organism evidence="2 3">
    <name type="scientific">Oryza sativa subsp. japonica</name>
    <name type="common">Rice</name>
    <dbReference type="NCBI Taxonomy" id="39947"/>
    <lineage>
        <taxon>Eukaryota</taxon>
        <taxon>Viridiplantae</taxon>
        <taxon>Streptophyta</taxon>
        <taxon>Embryophyta</taxon>
        <taxon>Tracheophyta</taxon>
        <taxon>Spermatophyta</taxon>
        <taxon>Magnoliopsida</taxon>
        <taxon>Liliopsida</taxon>
        <taxon>Poales</taxon>
        <taxon>Poaceae</taxon>
        <taxon>BOP clade</taxon>
        <taxon>Oryzoideae</taxon>
        <taxon>Oryzeae</taxon>
        <taxon>Oryzinae</taxon>
        <taxon>Oryza</taxon>
        <taxon>Oryza sativa</taxon>
    </lineage>
</organism>
<dbReference type="EMBL" id="AP004117">
    <property type="protein sequence ID" value="BAD27733.1"/>
    <property type="molecule type" value="Genomic_DNA"/>
</dbReference>
<evidence type="ECO:0000256" key="1">
    <source>
        <dbReference type="SAM" id="MobiDB-lite"/>
    </source>
</evidence>
<protein>
    <submittedName>
        <fullName evidence="2">Uncharacterized protein</fullName>
    </submittedName>
</protein>
<sequence>MRMRGWLIRNQPRRAAPACEQGEERRRGRAARTAASTVTSAPGKSGAGGDVHGYGDVGEERPRRRPGIAARAAASTAAPAMGKSGATQRCGRRRMRWR</sequence>
<evidence type="ECO:0000313" key="3">
    <source>
        <dbReference type="Proteomes" id="UP000000763"/>
    </source>
</evidence>
<feature type="compositionally biased region" description="Gly residues" evidence="1">
    <location>
        <begin position="45"/>
        <end position="56"/>
    </location>
</feature>
<proteinExistence type="predicted"/>
<dbReference type="Proteomes" id="UP000000763">
    <property type="component" value="Chromosome 2"/>
</dbReference>